<sequence>MTEALQSLINAETRIKVSSTLDKSVGKKNLTDGSPETCWTSQQGTPQFIQLSFPSPVIPKKIELTFQGGFVGTRCSVECLPSGRVDGERKWGVLTHIYPEDVNRKQTFELVPNDAHLTEGGVESLKLVFEESSDFFGRITVYDMQIFGTIPL</sequence>
<dbReference type="EMBL" id="ML122253">
    <property type="protein sequence ID" value="RPD64693.1"/>
    <property type="molecule type" value="Genomic_DNA"/>
</dbReference>
<dbReference type="STRING" id="1328759.A0A5C2SLN2"/>
<dbReference type="SUPFAM" id="SSF49785">
    <property type="entry name" value="Galactose-binding domain-like"/>
    <property type="match status" value="1"/>
</dbReference>
<proteinExistence type="predicted"/>
<dbReference type="AlphaFoldDB" id="A0A5C2SLN2"/>
<dbReference type="InterPro" id="IPR008979">
    <property type="entry name" value="Galactose-bd-like_sf"/>
</dbReference>
<accession>A0A5C2SLN2</accession>
<dbReference type="Gene3D" id="2.60.120.260">
    <property type="entry name" value="Galactose-binding domain-like"/>
    <property type="match status" value="1"/>
</dbReference>
<dbReference type="OrthoDB" id="10052260at2759"/>
<protein>
    <recommendedName>
        <fullName evidence="3">Galactose-binding like protein</fullName>
    </recommendedName>
</protein>
<evidence type="ECO:0008006" key="3">
    <source>
        <dbReference type="Google" id="ProtNLM"/>
    </source>
</evidence>
<evidence type="ECO:0000313" key="2">
    <source>
        <dbReference type="Proteomes" id="UP000313359"/>
    </source>
</evidence>
<dbReference type="Proteomes" id="UP000313359">
    <property type="component" value="Unassembled WGS sequence"/>
</dbReference>
<organism evidence="1 2">
    <name type="scientific">Lentinus tigrinus ALCF2SS1-6</name>
    <dbReference type="NCBI Taxonomy" id="1328759"/>
    <lineage>
        <taxon>Eukaryota</taxon>
        <taxon>Fungi</taxon>
        <taxon>Dikarya</taxon>
        <taxon>Basidiomycota</taxon>
        <taxon>Agaricomycotina</taxon>
        <taxon>Agaricomycetes</taxon>
        <taxon>Polyporales</taxon>
        <taxon>Polyporaceae</taxon>
        <taxon>Lentinus</taxon>
    </lineage>
</organism>
<keyword evidence="2" id="KW-1185">Reference proteome</keyword>
<name>A0A5C2SLN2_9APHY</name>
<reference evidence="1" key="1">
    <citation type="journal article" date="2018" name="Genome Biol. Evol.">
        <title>Genomics and development of Lentinus tigrinus, a white-rot wood-decaying mushroom with dimorphic fruiting bodies.</title>
        <authorList>
            <person name="Wu B."/>
            <person name="Xu Z."/>
            <person name="Knudson A."/>
            <person name="Carlson A."/>
            <person name="Chen N."/>
            <person name="Kovaka S."/>
            <person name="LaButti K."/>
            <person name="Lipzen A."/>
            <person name="Pennachio C."/>
            <person name="Riley R."/>
            <person name="Schakwitz W."/>
            <person name="Umezawa K."/>
            <person name="Ohm R.A."/>
            <person name="Grigoriev I.V."/>
            <person name="Nagy L.G."/>
            <person name="Gibbons J."/>
            <person name="Hibbett D."/>
        </authorList>
    </citation>
    <scope>NUCLEOTIDE SEQUENCE [LARGE SCALE GENOMIC DNA]</scope>
    <source>
        <strain evidence="1">ALCF2SS1-6</strain>
    </source>
</reference>
<gene>
    <name evidence="1" type="ORF">L227DRAFT_494665</name>
</gene>
<evidence type="ECO:0000313" key="1">
    <source>
        <dbReference type="EMBL" id="RPD64693.1"/>
    </source>
</evidence>